<protein>
    <submittedName>
        <fullName evidence="2">Uncharacterized protein</fullName>
    </submittedName>
</protein>
<evidence type="ECO:0000313" key="2">
    <source>
        <dbReference type="EMBL" id="KAJ1174544.1"/>
    </source>
</evidence>
<evidence type="ECO:0000313" key="3">
    <source>
        <dbReference type="Proteomes" id="UP001066276"/>
    </source>
</evidence>
<dbReference type="AlphaFoldDB" id="A0AAV7TDA3"/>
<dbReference type="Proteomes" id="UP001066276">
    <property type="component" value="Chromosome 4_1"/>
</dbReference>
<evidence type="ECO:0000256" key="1">
    <source>
        <dbReference type="SAM" id="MobiDB-lite"/>
    </source>
</evidence>
<reference evidence="2" key="1">
    <citation type="journal article" date="2022" name="bioRxiv">
        <title>Sequencing and chromosome-scale assembly of the giantPleurodeles waltlgenome.</title>
        <authorList>
            <person name="Brown T."/>
            <person name="Elewa A."/>
            <person name="Iarovenko S."/>
            <person name="Subramanian E."/>
            <person name="Araus A.J."/>
            <person name="Petzold A."/>
            <person name="Susuki M."/>
            <person name="Suzuki K.-i.T."/>
            <person name="Hayashi T."/>
            <person name="Toyoda A."/>
            <person name="Oliveira C."/>
            <person name="Osipova E."/>
            <person name="Leigh N.D."/>
            <person name="Simon A."/>
            <person name="Yun M.H."/>
        </authorList>
    </citation>
    <scope>NUCLEOTIDE SEQUENCE</scope>
    <source>
        <strain evidence="2">20211129_DDA</strain>
        <tissue evidence="2">Liver</tissue>
    </source>
</reference>
<proteinExistence type="predicted"/>
<dbReference type="EMBL" id="JANPWB010000007">
    <property type="protein sequence ID" value="KAJ1174544.1"/>
    <property type="molecule type" value="Genomic_DNA"/>
</dbReference>
<accession>A0AAV7TDA3</accession>
<organism evidence="2 3">
    <name type="scientific">Pleurodeles waltl</name>
    <name type="common">Iberian ribbed newt</name>
    <dbReference type="NCBI Taxonomy" id="8319"/>
    <lineage>
        <taxon>Eukaryota</taxon>
        <taxon>Metazoa</taxon>
        <taxon>Chordata</taxon>
        <taxon>Craniata</taxon>
        <taxon>Vertebrata</taxon>
        <taxon>Euteleostomi</taxon>
        <taxon>Amphibia</taxon>
        <taxon>Batrachia</taxon>
        <taxon>Caudata</taxon>
        <taxon>Salamandroidea</taxon>
        <taxon>Salamandridae</taxon>
        <taxon>Pleurodelinae</taxon>
        <taxon>Pleurodeles</taxon>
    </lineage>
</organism>
<sequence>MRAGSFVAALSASSLRCRNLPAVARQGRGELLVLGRGGAAVLRAARTSPPPDAVNGPKITHQHTLRGRWRTTVRLHSFPPEENQEDADIWTRFMAMGQTKGLEWAKMMVAAQGVQQPLETPAPTNANKVQPSDSGLCLLNDKSVAAPAKRKRLARATAGSKLKRAKQDMVDSNLPEGPSTSQTDSGPRRARKDNEEQEAAGADGVPIAPGASAPIAQ</sequence>
<gene>
    <name evidence="2" type="ORF">NDU88_006365</name>
</gene>
<comment type="caution">
    <text evidence="2">The sequence shown here is derived from an EMBL/GenBank/DDBJ whole genome shotgun (WGS) entry which is preliminary data.</text>
</comment>
<keyword evidence="3" id="KW-1185">Reference proteome</keyword>
<feature type="region of interest" description="Disordered" evidence="1">
    <location>
        <begin position="148"/>
        <end position="217"/>
    </location>
</feature>
<name>A0AAV7TDA3_PLEWA</name>